<dbReference type="CDD" id="cd16922">
    <property type="entry name" value="HATPase_EvgS-ArcB-TorS-like"/>
    <property type="match status" value="1"/>
</dbReference>
<keyword evidence="6" id="KW-0812">Transmembrane</keyword>
<dbReference type="Gene3D" id="3.30.450.350">
    <property type="entry name" value="CHASE domain"/>
    <property type="match status" value="1"/>
</dbReference>
<dbReference type="Pfam" id="PF03924">
    <property type="entry name" value="CHASE"/>
    <property type="match status" value="1"/>
</dbReference>
<dbReference type="InterPro" id="IPR005467">
    <property type="entry name" value="His_kinase_dom"/>
</dbReference>
<dbReference type="PROSITE" id="PS50109">
    <property type="entry name" value="HIS_KIN"/>
    <property type="match status" value="1"/>
</dbReference>
<dbReference type="EC" id="2.7.13.3" evidence="3"/>
<keyword evidence="9" id="KW-0902">Two-component regulatory system</keyword>
<dbReference type="FunFam" id="3.30.565.10:FF:000006">
    <property type="entry name" value="Sensor histidine kinase WalK"/>
    <property type="match status" value="1"/>
</dbReference>
<dbReference type="Pfam" id="PF08447">
    <property type="entry name" value="PAS_3"/>
    <property type="match status" value="1"/>
</dbReference>
<evidence type="ECO:0000256" key="2">
    <source>
        <dbReference type="ARBA" id="ARBA00004370"/>
    </source>
</evidence>
<keyword evidence="12" id="KW-1185">Reference proteome</keyword>
<dbReference type="Gene3D" id="3.30.565.10">
    <property type="entry name" value="Histidine kinase-like ATPase, C-terminal domain"/>
    <property type="match status" value="1"/>
</dbReference>
<evidence type="ECO:0000256" key="4">
    <source>
        <dbReference type="ARBA" id="ARBA00022553"/>
    </source>
</evidence>
<evidence type="ECO:0000313" key="12">
    <source>
        <dbReference type="Proteomes" id="UP000199467"/>
    </source>
</evidence>
<dbReference type="PROSITE" id="PS50839">
    <property type="entry name" value="CHASE"/>
    <property type="match status" value="1"/>
</dbReference>
<evidence type="ECO:0000256" key="6">
    <source>
        <dbReference type="ARBA" id="ARBA00022692"/>
    </source>
</evidence>
<dbReference type="Gene3D" id="3.30.450.20">
    <property type="entry name" value="PAS domain"/>
    <property type="match status" value="1"/>
</dbReference>
<dbReference type="Pfam" id="PF00512">
    <property type="entry name" value="HisKA"/>
    <property type="match status" value="1"/>
</dbReference>
<sequence length="965" mass="106350">MNDNITLRLQLLGQLFSRNNLLAWGVLALALGTTLLAWDSLRQSQSASASRQLELLADEISEAIIQRMHNQESILLGAAALLDANKEVSRDDWRTYARRLNLEERYPGIQGLGFSQVLPAEQLHAFETEMRAEGYPNFRVRPLGKRTLYSAIRYIEPFAGRNLVAFGFDMLSEPVRQAAMLNAARSGQSRLSGRVTLVQETHGKVQPGLLLYTPVYRHGQPLDTPEQRLAALRGFAYSPYRAHDLMHGILGARQRDLEFELYAGPDTAAADLLYSSAGNAIDTPADTLRELELFGQRWYLNFHYAPGFLDAAHRGEGSLLALGVCISLLLFFLISSLSLRREQIQQLAERITEQLHRSEERLALALKGGNDGWWDIEVKAGSFFASAHGWQMLGYPEQGPPGFADDPWAWENLVHPDDLPATRARLKHALSTGASNFTIDCRLLRVDGSDLPVLLRGYIQRDDNGYPLRITGTTMDQSEAKRIERLKSEFVSTVSHELRTPLTAIAGSLGLINGGALGTVPESMRTMLGIAQANSQRLSHLINDLLDMDKLEAGKMQFDLQPCALAAQLQEALDSNQAYADRHQVKLRLLDCVAARVRVDAMRLQQVLANFISNAVKYSPPGAEVCLRAEGRGARVRVEVSDQGPGIAAEFRQRIFSKFSQADASDSRSKGGTGLGLAISKELIERMGGQIGFDSVEGQGACFWFELPTLAEAALPAASDGRRSLLVVEDEPDIANLLRQLLENAGYRVRLAHSLGEARARLREEIPAAISLDLRLPDGDGMQLVQELRADARYRELPILVVSAACEEGRLALDGVPALDWLSKPIDPQRLLASLAQALQNLPQSPRVLHVEDDHDLRMVVAEQGRELAEFVPADSLAEARRLLAEQPFDLVLLDLGLPDGNGLELLDELQNQLPGLPVAVLSASEMDGHELAGVSAALAKSRNDGQHFLHMLNRLLPAKETRHD</sequence>
<keyword evidence="5" id="KW-0808">Transferase</keyword>
<dbReference type="PROSITE" id="PS50113">
    <property type="entry name" value="PAC"/>
    <property type="match status" value="1"/>
</dbReference>
<dbReference type="Gene3D" id="1.10.287.130">
    <property type="match status" value="1"/>
</dbReference>
<dbReference type="Proteomes" id="UP000199467">
    <property type="component" value="Unassembled WGS sequence"/>
</dbReference>
<dbReference type="CDD" id="cd00130">
    <property type="entry name" value="PAS"/>
    <property type="match status" value="1"/>
</dbReference>
<dbReference type="SUPFAM" id="SSF55785">
    <property type="entry name" value="PYP-like sensor domain (PAS domain)"/>
    <property type="match status" value="1"/>
</dbReference>
<keyword evidence="10" id="KW-0472">Membrane</keyword>
<keyword evidence="8" id="KW-1133">Transmembrane helix</keyword>
<dbReference type="CDD" id="cd00082">
    <property type="entry name" value="HisKA"/>
    <property type="match status" value="1"/>
</dbReference>
<dbReference type="InterPro" id="IPR004358">
    <property type="entry name" value="Sig_transdc_His_kin-like_C"/>
</dbReference>
<evidence type="ECO:0000256" key="9">
    <source>
        <dbReference type="ARBA" id="ARBA00023012"/>
    </source>
</evidence>
<evidence type="ECO:0000313" key="11">
    <source>
        <dbReference type="EMBL" id="SDD24525.1"/>
    </source>
</evidence>
<dbReference type="RefSeq" id="WP_090337171.1">
    <property type="nucleotide sequence ID" value="NZ_FMZQ01000013.1"/>
</dbReference>
<dbReference type="PANTHER" id="PTHR43047">
    <property type="entry name" value="TWO-COMPONENT HISTIDINE PROTEIN KINASE"/>
    <property type="match status" value="1"/>
</dbReference>
<keyword evidence="4" id="KW-0597">Phosphoprotein</keyword>
<dbReference type="InterPro" id="IPR006189">
    <property type="entry name" value="CHASE_dom"/>
</dbReference>
<dbReference type="SMART" id="SM00387">
    <property type="entry name" value="HATPase_c"/>
    <property type="match status" value="1"/>
</dbReference>
<protein>
    <recommendedName>
        <fullName evidence="3">histidine kinase</fullName>
        <ecNumber evidence="3">2.7.13.3</ecNumber>
    </recommendedName>
</protein>
<dbReference type="PANTHER" id="PTHR43047:SF72">
    <property type="entry name" value="OSMOSENSING HISTIDINE PROTEIN KINASE SLN1"/>
    <property type="match status" value="1"/>
</dbReference>
<evidence type="ECO:0000256" key="10">
    <source>
        <dbReference type="ARBA" id="ARBA00023136"/>
    </source>
</evidence>
<dbReference type="CDD" id="cd00156">
    <property type="entry name" value="REC"/>
    <property type="match status" value="1"/>
</dbReference>
<accession>A0A1G6T864</accession>
<dbReference type="InterPro" id="IPR042240">
    <property type="entry name" value="CHASE_sf"/>
</dbReference>
<dbReference type="Pfam" id="PF02518">
    <property type="entry name" value="HATPase_c"/>
    <property type="match status" value="1"/>
</dbReference>
<dbReference type="InterPro" id="IPR036097">
    <property type="entry name" value="HisK_dim/P_sf"/>
</dbReference>
<comment type="catalytic activity">
    <reaction evidence="1">
        <text>ATP + protein L-histidine = ADP + protein N-phospho-L-histidine.</text>
        <dbReference type="EC" id="2.7.13.3"/>
    </reaction>
</comment>
<dbReference type="InterPro" id="IPR036890">
    <property type="entry name" value="HATPase_C_sf"/>
</dbReference>
<dbReference type="InterPro" id="IPR011006">
    <property type="entry name" value="CheY-like_superfamily"/>
</dbReference>
<dbReference type="Pfam" id="PF00072">
    <property type="entry name" value="Response_reg"/>
    <property type="match status" value="2"/>
</dbReference>
<dbReference type="GO" id="GO:0000155">
    <property type="term" value="F:phosphorelay sensor kinase activity"/>
    <property type="evidence" value="ECO:0007669"/>
    <property type="project" value="InterPro"/>
</dbReference>
<dbReference type="InterPro" id="IPR035965">
    <property type="entry name" value="PAS-like_dom_sf"/>
</dbReference>
<evidence type="ECO:0000256" key="3">
    <source>
        <dbReference type="ARBA" id="ARBA00012438"/>
    </source>
</evidence>
<comment type="subcellular location">
    <subcellularLocation>
        <location evidence="2">Membrane</location>
    </subcellularLocation>
</comment>
<dbReference type="AlphaFoldDB" id="A0A1G6T864"/>
<gene>
    <name evidence="11" type="ORF">SAMN05216576_11357</name>
</gene>
<name>A0A1G6T864_9GAMM</name>
<dbReference type="SMART" id="SM00388">
    <property type="entry name" value="HisKA"/>
    <property type="match status" value="1"/>
</dbReference>
<keyword evidence="7" id="KW-0418">Kinase</keyword>
<evidence type="ECO:0000256" key="7">
    <source>
        <dbReference type="ARBA" id="ARBA00022777"/>
    </source>
</evidence>
<dbReference type="SMART" id="SM00448">
    <property type="entry name" value="REC"/>
    <property type="match status" value="2"/>
</dbReference>
<dbReference type="SUPFAM" id="SSF52172">
    <property type="entry name" value="CheY-like"/>
    <property type="match status" value="2"/>
</dbReference>
<dbReference type="InterPro" id="IPR003594">
    <property type="entry name" value="HATPase_dom"/>
</dbReference>
<evidence type="ECO:0000256" key="1">
    <source>
        <dbReference type="ARBA" id="ARBA00000085"/>
    </source>
</evidence>
<dbReference type="SUPFAM" id="SSF55874">
    <property type="entry name" value="ATPase domain of HSP90 chaperone/DNA topoisomerase II/histidine kinase"/>
    <property type="match status" value="1"/>
</dbReference>
<dbReference type="InterPro" id="IPR000014">
    <property type="entry name" value="PAS"/>
</dbReference>
<dbReference type="SUPFAM" id="SSF47384">
    <property type="entry name" value="Homodimeric domain of signal transducing histidine kinase"/>
    <property type="match status" value="1"/>
</dbReference>
<dbReference type="InterPro" id="IPR003661">
    <property type="entry name" value="HisK_dim/P_dom"/>
</dbReference>
<evidence type="ECO:0000256" key="8">
    <source>
        <dbReference type="ARBA" id="ARBA00022989"/>
    </source>
</evidence>
<dbReference type="InterPro" id="IPR000700">
    <property type="entry name" value="PAS-assoc_C"/>
</dbReference>
<dbReference type="PROSITE" id="PS50110">
    <property type="entry name" value="RESPONSE_REGULATORY"/>
    <property type="match status" value="2"/>
</dbReference>
<dbReference type="PRINTS" id="PR00344">
    <property type="entry name" value="BCTRLSENSOR"/>
</dbReference>
<dbReference type="EMBL" id="FMZQ01000013">
    <property type="protein sequence ID" value="SDD24525.1"/>
    <property type="molecule type" value="Genomic_DNA"/>
</dbReference>
<dbReference type="GO" id="GO:0009927">
    <property type="term" value="F:histidine phosphotransfer kinase activity"/>
    <property type="evidence" value="ECO:0007669"/>
    <property type="project" value="TreeGrafter"/>
</dbReference>
<evidence type="ECO:0000256" key="5">
    <source>
        <dbReference type="ARBA" id="ARBA00022679"/>
    </source>
</evidence>
<dbReference type="Gene3D" id="3.40.50.2300">
    <property type="match status" value="2"/>
</dbReference>
<dbReference type="InterPro" id="IPR013655">
    <property type="entry name" value="PAS_fold_3"/>
</dbReference>
<organism evidence="11 12">
    <name type="scientific">Ectopseudomonas chengduensis</name>
    <dbReference type="NCBI Taxonomy" id="489632"/>
    <lineage>
        <taxon>Bacteria</taxon>
        <taxon>Pseudomonadati</taxon>
        <taxon>Pseudomonadota</taxon>
        <taxon>Gammaproteobacteria</taxon>
        <taxon>Pseudomonadales</taxon>
        <taxon>Pseudomonadaceae</taxon>
        <taxon>Ectopseudomonas</taxon>
    </lineage>
</organism>
<reference evidence="12" key="1">
    <citation type="submission" date="2016-10" db="EMBL/GenBank/DDBJ databases">
        <authorList>
            <person name="Varghese N."/>
            <person name="Submissions S."/>
        </authorList>
    </citation>
    <scope>NUCLEOTIDE SEQUENCE [LARGE SCALE GENOMIC DNA]</scope>
    <source>
        <strain evidence="12">DSM 26382</strain>
    </source>
</reference>
<proteinExistence type="predicted"/>
<dbReference type="InterPro" id="IPR001789">
    <property type="entry name" value="Sig_transdc_resp-reg_receiver"/>
</dbReference>
<dbReference type="SMART" id="SM01079">
    <property type="entry name" value="CHASE"/>
    <property type="match status" value="1"/>
</dbReference>
<dbReference type="GO" id="GO:0005886">
    <property type="term" value="C:plasma membrane"/>
    <property type="evidence" value="ECO:0007669"/>
    <property type="project" value="UniProtKB-ARBA"/>
</dbReference>
<dbReference type="FunFam" id="1.10.287.130:FF:000001">
    <property type="entry name" value="Two-component sensor histidine kinase"/>
    <property type="match status" value="1"/>
</dbReference>